<dbReference type="RefSeq" id="WP_138237319.1">
    <property type="nucleotide sequence ID" value="NZ_CP185860.1"/>
</dbReference>
<evidence type="ECO:0000313" key="2">
    <source>
        <dbReference type="Proteomes" id="UP000306791"/>
    </source>
</evidence>
<organism evidence="1 2">
    <name type="scientific">Microbulbifer harenosus</name>
    <dbReference type="NCBI Taxonomy" id="2576840"/>
    <lineage>
        <taxon>Bacteria</taxon>
        <taxon>Pseudomonadati</taxon>
        <taxon>Pseudomonadota</taxon>
        <taxon>Gammaproteobacteria</taxon>
        <taxon>Cellvibrionales</taxon>
        <taxon>Microbulbiferaceae</taxon>
        <taxon>Microbulbifer</taxon>
    </lineage>
</organism>
<sequence>MNLDLDNLTIGSFVLGAEFHGKNQIFQGVGYSVSVHKKIVANIHINFGTKIPKSLVFNDCIILNGEICNIDVNTGCREIETLLGPPQEQWEDDYAKNYRYLYKTHELEFNWLVDKDHLEYLSIDLV</sequence>
<accession>A0ABY2UCX9</accession>
<protein>
    <recommendedName>
        <fullName evidence="3">ASCH domain-containing protein</fullName>
    </recommendedName>
</protein>
<comment type="caution">
    <text evidence="1">The sequence shown here is derived from an EMBL/GenBank/DDBJ whole genome shotgun (WGS) entry which is preliminary data.</text>
</comment>
<evidence type="ECO:0008006" key="3">
    <source>
        <dbReference type="Google" id="ProtNLM"/>
    </source>
</evidence>
<dbReference type="Proteomes" id="UP000306791">
    <property type="component" value="Unassembled WGS sequence"/>
</dbReference>
<keyword evidence="2" id="KW-1185">Reference proteome</keyword>
<reference evidence="1 2" key="1">
    <citation type="submission" date="2019-05" db="EMBL/GenBank/DDBJ databases">
        <title>Microbulbifer harenosus sp. nov., an alginate-degrading bacterium isolated from coastal sand.</title>
        <authorList>
            <person name="Huang H."/>
            <person name="Mo K."/>
            <person name="Bao S."/>
        </authorList>
    </citation>
    <scope>NUCLEOTIDE SEQUENCE [LARGE SCALE GENOMIC DNA]</scope>
    <source>
        <strain evidence="1 2">HB161719</strain>
    </source>
</reference>
<dbReference type="EMBL" id="VANI01000027">
    <property type="protein sequence ID" value="TLM73424.1"/>
    <property type="molecule type" value="Genomic_DNA"/>
</dbReference>
<evidence type="ECO:0000313" key="1">
    <source>
        <dbReference type="EMBL" id="TLM73424.1"/>
    </source>
</evidence>
<proteinExistence type="predicted"/>
<gene>
    <name evidence="1" type="ORF">FDY93_18905</name>
</gene>
<name>A0ABY2UCX9_9GAMM</name>